<keyword evidence="4" id="KW-0645">Protease</keyword>
<feature type="region of interest" description="Disordered" evidence="21">
    <location>
        <begin position="877"/>
        <end position="900"/>
    </location>
</feature>
<dbReference type="GO" id="GO:0005634">
    <property type="term" value="C:nucleus"/>
    <property type="evidence" value="ECO:0007669"/>
    <property type="project" value="UniProtKB-ARBA"/>
</dbReference>
<keyword evidence="10" id="KW-0378">Hydrolase</keyword>
<evidence type="ECO:0000256" key="11">
    <source>
        <dbReference type="ARBA" id="ARBA00022840"/>
    </source>
</evidence>
<evidence type="ECO:0000256" key="18">
    <source>
        <dbReference type="ARBA" id="ARBA00023172"/>
    </source>
</evidence>
<dbReference type="PROSITE" id="PS50994">
    <property type="entry name" value="INTEGRASE"/>
    <property type="match status" value="1"/>
</dbReference>
<feature type="domain" description="Integrase catalytic" evidence="22">
    <location>
        <begin position="497"/>
        <end position="589"/>
    </location>
</feature>
<evidence type="ECO:0000256" key="7">
    <source>
        <dbReference type="ARBA" id="ARBA00022723"/>
    </source>
</evidence>
<dbReference type="GO" id="GO:0008233">
    <property type="term" value="F:peptidase activity"/>
    <property type="evidence" value="ECO:0007669"/>
    <property type="project" value="UniProtKB-KW"/>
</dbReference>
<evidence type="ECO:0000256" key="12">
    <source>
        <dbReference type="ARBA" id="ARBA00022842"/>
    </source>
</evidence>
<sequence>MPSAAANAETCSHPLAYISSTASSGRGTGSGVYKLGVATEEAGTGYTRNQTVASFMSDISDDAHSTAETASVIMDKLNTTILKTAIEAIPLLTQDNYTLWKNRVENMLDLQELLTPLTSPTGVLSASEDVQLRTILTSKLESTIHANVITHDNEKSSKKIWKSISDYFASSQASNRARVFNAVLHIQFNPNDVQDFITQVKSALSRLHEVGIDLPKDIIAYLILHKLPPTMINISQQITHSDKPITADLVLDHLCLYANDQQILANSVGSSKSTSVSLLTDDSKKCKKGWHNPRSTGHTMPNCWFLYPHLRPVQDGDKGKKSEQSVSSFHSSLSKLSASFVLDSGSSSHMVSDANLFISLDHSEQGVVRTSSGEDSLEIKGIGSVKLTYEHGELFLHQVLYVPNLVINLLSVRCLALEDYNVQFHKHSFSISRNNNLLITGHYEGNLPCLNFSNAPTRSFLSSAEELHKSLGHNIKKCKACALGKITKASFKSKHLRAKRPFEELHLDLIGPISPISREGDKYILTVVDSNTRYCSAIPINKKSDVVETLSTIIDYEAKRFGYHPSVLHSDRGGEFINMAMEDYCHRLNHLMNCFEEDPCHLITFILSEIQLRSLMSQRNRDPKSIPRDLKADLSDIMKISSYRILADDGRIVDTKSVQFLEFRPEEHSFKLDDEEECEIILEKEAPSHNHVENNKEIVKIQNEEYAEKEPRKLSPSVRHCLLLKRKRHTYAYRDFFSSLASTTTKHLRRPENFKHCLFFLLWRFKNSFLSGNSMKAPFLRLKKFLCGLKQAPANWFETLTSWLQDINHFQSSSDPCLFSHKDGDSFVFFHVDELASLCVCLLWGEGPLLLSVCEADHQPQHPQLQNLVVLGSRQPSVNRQAGTERREGGRKRVKARSRQRDQKKLSKLFLQCTVFETLPCATLVSICFAPHNFKEEGVICGGIQVNGAEALSVEVNPPNCAPLWVASTVIKTTLCHIGESKFSSLCFRRRRNCGKGGAG</sequence>
<dbReference type="InterPro" id="IPR039537">
    <property type="entry name" value="Retrotran_Ty1/copia-like"/>
</dbReference>
<keyword evidence="13" id="KW-0694">RNA-binding</keyword>
<keyword evidence="18" id="KW-0233">DNA recombination</keyword>
<evidence type="ECO:0000256" key="1">
    <source>
        <dbReference type="ARBA" id="ARBA00002180"/>
    </source>
</evidence>
<dbReference type="InterPro" id="IPR036397">
    <property type="entry name" value="RNaseH_sf"/>
</dbReference>
<evidence type="ECO:0000256" key="4">
    <source>
        <dbReference type="ARBA" id="ARBA00022670"/>
    </source>
</evidence>
<dbReference type="InterPro" id="IPR001584">
    <property type="entry name" value="Integrase_cat-core"/>
</dbReference>
<evidence type="ECO:0000256" key="20">
    <source>
        <dbReference type="ARBA" id="ARBA00049244"/>
    </source>
</evidence>
<evidence type="ECO:0000256" key="6">
    <source>
        <dbReference type="ARBA" id="ARBA00022722"/>
    </source>
</evidence>
<evidence type="ECO:0000256" key="8">
    <source>
        <dbReference type="ARBA" id="ARBA00022741"/>
    </source>
</evidence>
<dbReference type="GO" id="GO:0003964">
    <property type="term" value="F:RNA-directed DNA polymerase activity"/>
    <property type="evidence" value="ECO:0007669"/>
    <property type="project" value="UniProtKB-KW"/>
</dbReference>
<dbReference type="GO" id="GO:0046872">
    <property type="term" value="F:metal ion binding"/>
    <property type="evidence" value="ECO:0007669"/>
    <property type="project" value="UniProtKB-KW"/>
</dbReference>
<dbReference type="GO" id="GO:0003887">
    <property type="term" value="F:DNA-directed DNA polymerase activity"/>
    <property type="evidence" value="ECO:0007669"/>
    <property type="project" value="UniProtKB-KW"/>
</dbReference>
<keyword evidence="8" id="KW-0547">Nucleotide-binding</keyword>
<keyword evidence="24" id="KW-1185">Reference proteome</keyword>
<dbReference type="Pfam" id="PF14223">
    <property type="entry name" value="Retrotran_gag_2"/>
    <property type="match status" value="1"/>
</dbReference>
<name>A0A0L6UC69_9BASI</name>
<evidence type="ECO:0000256" key="16">
    <source>
        <dbReference type="ARBA" id="ARBA00022932"/>
    </source>
</evidence>
<dbReference type="Pfam" id="PF22936">
    <property type="entry name" value="Pol_BBD"/>
    <property type="match status" value="1"/>
</dbReference>
<dbReference type="Gene3D" id="3.30.420.10">
    <property type="entry name" value="Ribonuclease H-like superfamily/Ribonuclease H"/>
    <property type="match status" value="1"/>
</dbReference>
<dbReference type="InterPro" id="IPR012337">
    <property type="entry name" value="RNaseH-like_sf"/>
</dbReference>
<keyword evidence="3" id="KW-1188">Viral release from host cell</keyword>
<proteinExistence type="predicted"/>
<comment type="catalytic activity">
    <reaction evidence="19">
        <text>DNA(n) + a 2'-deoxyribonucleoside 5'-triphosphate = DNA(n+1) + diphosphate</text>
        <dbReference type="Rhea" id="RHEA:22508"/>
        <dbReference type="Rhea" id="RHEA-COMP:17339"/>
        <dbReference type="Rhea" id="RHEA-COMP:17340"/>
        <dbReference type="ChEBI" id="CHEBI:33019"/>
        <dbReference type="ChEBI" id="CHEBI:61560"/>
        <dbReference type="ChEBI" id="CHEBI:173112"/>
        <dbReference type="EC" id="2.7.7.49"/>
    </reaction>
</comment>
<keyword evidence="2" id="KW-0815">Transposition</keyword>
<dbReference type="GO" id="GO:0005524">
    <property type="term" value="F:ATP binding"/>
    <property type="evidence" value="ECO:0007669"/>
    <property type="project" value="UniProtKB-KW"/>
</dbReference>
<dbReference type="AlphaFoldDB" id="A0A0L6UC69"/>
<organism evidence="23 24">
    <name type="scientific">Puccinia sorghi</name>
    <dbReference type="NCBI Taxonomy" id="27349"/>
    <lineage>
        <taxon>Eukaryota</taxon>
        <taxon>Fungi</taxon>
        <taxon>Dikarya</taxon>
        <taxon>Basidiomycota</taxon>
        <taxon>Pucciniomycotina</taxon>
        <taxon>Pucciniomycetes</taxon>
        <taxon>Pucciniales</taxon>
        <taxon>Pucciniaceae</taxon>
        <taxon>Puccinia</taxon>
    </lineage>
</organism>
<dbReference type="Proteomes" id="UP000037035">
    <property type="component" value="Unassembled WGS sequence"/>
</dbReference>
<dbReference type="InterPro" id="IPR054722">
    <property type="entry name" value="PolX-like_BBD"/>
</dbReference>
<evidence type="ECO:0000256" key="15">
    <source>
        <dbReference type="ARBA" id="ARBA00022918"/>
    </source>
</evidence>
<keyword evidence="11" id="KW-0067">ATP-binding</keyword>
<evidence type="ECO:0000256" key="14">
    <source>
        <dbReference type="ARBA" id="ARBA00022908"/>
    </source>
</evidence>
<dbReference type="PANTHER" id="PTHR42648">
    <property type="entry name" value="TRANSPOSASE, PUTATIVE-RELATED"/>
    <property type="match status" value="1"/>
</dbReference>
<dbReference type="VEuPathDB" id="FungiDB:VP01_818g5"/>
<dbReference type="EMBL" id="LAVV01013704">
    <property type="protein sequence ID" value="KNZ45380.1"/>
    <property type="molecule type" value="Genomic_DNA"/>
</dbReference>
<dbReference type="PANTHER" id="PTHR42648:SF11">
    <property type="entry name" value="TRANSPOSON TY4-P GAG-POL POLYPROTEIN"/>
    <property type="match status" value="1"/>
</dbReference>
<evidence type="ECO:0000256" key="21">
    <source>
        <dbReference type="SAM" id="MobiDB-lite"/>
    </source>
</evidence>
<dbReference type="GO" id="GO:0032196">
    <property type="term" value="P:transposition"/>
    <property type="evidence" value="ECO:0007669"/>
    <property type="project" value="UniProtKB-KW"/>
</dbReference>
<dbReference type="GO" id="GO:0003723">
    <property type="term" value="F:RNA binding"/>
    <property type="evidence" value="ECO:0007669"/>
    <property type="project" value="UniProtKB-KW"/>
</dbReference>
<evidence type="ECO:0000256" key="5">
    <source>
        <dbReference type="ARBA" id="ARBA00022695"/>
    </source>
</evidence>
<reference evidence="23 24" key="1">
    <citation type="submission" date="2015-08" db="EMBL/GenBank/DDBJ databases">
        <title>Next Generation Sequencing and Analysis of the Genome of Puccinia sorghi L Schw, the Causal Agent of Maize Common Rust.</title>
        <authorList>
            <person name="Rochi L."/>
            <person name="Burguener G."/>
            <person name="Darino M."/>
            <person name="Turjanski A."/>
            <person name="Kreff E."/>
            <person name="Dieguez M.J."/>
            <person name="Sacco F."/>
        </authorList>
    </citation>
    <scope>NUCLEOTIDE SEQUENCE [LARGE SCALE GENOMIC DNA]</scope>
    <source>
        <strain evidence="23 24">RO10H11247</strain>
    </source>
</reference>
<keyword evidence="5" id="KW-0548">Nucleotidyltransferase</keyword>
<feature type="compositionally biased region" description="Basic residues" evidence="21">
    <location>
        <begin position="889"/>
        <end position="898"/>
    </location>
</feature>
<keyword evidence="6" id="KW-0540">Nuclease</keyword>
<gene>
    <name evidence="23" type="ORF">VP01_818g5</name>
</gene>
<comment type="caution">
    <text evidence="23">The sequence shown here is derived from an EMBL/GenBank/DDBJ whole genome shotgun (WGS) entry which is preliminary data.</text>
</comment>
<dbReference type="SUPFAM" id="SSF53098">
    <property type="entry name" value="Ribonuclease H-like"/>
    <property type="match status" value="1"/>
</dbReference>
<evidence type="ECO:0000313" key="23">
    <source>
        <dbReference type="EMBL" id="KNZ45380.1"/>
    </source>
</evidence>
<dbReference type="GO" id="GO:0006310">
    <property type="term" value="P:DNA recombination"/>
    <property type="evidence" value="ECO:0007669"/>
    <property type="project" value="UniProtKB-KW"/>
</dbReference>
<dbReference type="Pfam" id="PF00665">
    <property type="entry name" value="rve"/>
    <property type="match status" value="1"/>
</dbReference>
<evidence type="ECO:0000256" key="3">
    <source>
        <dbReference type="ARBA" id="ARBA00022612"/>
    </source>
</evidence>
<keyword evidence="7" id="KW-0479">Metal-binding</keyword>
<keyword evidence="12" id="KW-0460">Magnesium</keyword>
<evidence type="ECO:0000256" key="19">
    <source>
        <dbReference type="ARBA" id="ARBA00048173"/>
    </source>
</evidence>
<accession>A0A0L6UC69</accession>
<comment type="catalytic activity">
    <reaction evidence="20">
        <text>DNA(n) + a 2'-deoxyribonucleoside 5'-triphosphate = DNA(n+1) + diphosphate</text>
        <dbReference type="Rhea" id="RHEA:22508"/>
        <dbReference type="Rhea" id="RHEA-COMP:17339"/>
        <dbReference type="Rhea" id="RHEA-COMP:17340"/>
        <dbReference type="ChEBI" id="CHEBI:33019"/>
        <dbReference type="ChEBI" id="CHEBI:61560"/>
        <dbReference type="ChEBI" id="CHEBI:173112"/>
        <dbReference type="EC" id="2.7.7.7"/>
    </reaction>
</comment>
<evidence type="ECO:0000256" key="2">
    <source>
        <dbReference type="ARBA" id="ARBA00022578"/>
    </source>
</evidence>
<keyword evidence="9" id="KW-0255">Endonuclease</keyword>
<evidence type="ECO:0000256" key="10">
    <source>
        <dbReference type="ARBA" id="ARBA00022801"/>
    </source>
</evidence>
<evidence type="ECO:0000256" key="9">
    <source>
        <dbReference type="ARBA" id="ARBA00022759"/>
    </source>
</evidence>
<keyword evidence="17" id="KW-0917">Virion maturation</keyword>
<keyword evidence="16" id="KW-0239">DNA-directed DNA polymerase</keyword>
<comment type="function">
    <text evidence="1">The aspartyl protease (PR) mediates the proteolytic cleavages of the Gag and Gag-Pol polyproteins after assembly of the VLP.</text>
</comment>
<protein>
    <recommendedName>
        <fullName evidence="22">Integrase catalytic domain-containing protein</fullName>
    </recommendedName>
</protein>
<keyword evidence="14" id="KW-0229">DNA integration</keyword>
<keyword evidence="15" id="KW-0695">RNA-directed DNA polymerase</keyword>
<dbReference type="GO" id="GO:0006508">
    <property type="term" value="P:proteolysis"/>
    <property type="evidence" value="ECO:0007669"/>
    <property type="project" value="UniProtKB-KW"/>
</dbReference>
<dbReference type="OrthoDB" id="3340343at2759"/>
<evidence type="ECO:0000256" key="13">
    <source>
        <dbReference type="ARBA" id="ARBA00022884"/>
    </source>
</evidence>
<evidence type="ECO:0000256" key="17">
    <source>
        <dbReference type="ARBA" id="ARBA00023113"/>
    </source>
</evidence>
<evidence type="ECO:0000259" key="22">
    <source>
        <dbReference type="PROSITE" id="PS50994"/>
    </source>
</evidence>
<dbReference type="GO" id="GO:0004519">
    <property type="term" value="F:endonuclease activity"/>
    <property type="evidence" value="ECO:0007669"/>
    <property type="project" value="UniProtKB-KW"/>
</dbReference>
<keyword evidence="16" id="KW-0808">Transferase</keyword>
<evidence type="ECO:0000313" key="24">
    <source>
        <dbReference type="Proteomes" id="UP000037035"/>
    </source>
</evidence>
<dbReference type="GO" id="GO:0015074">
    <property type="term" value="P:DNA integration"/>
    <property type="evidence" value="ECO:0007669"/>
    <property type="project" value="UniProtKB-KW"/>
</dbReference>